<evidence type="ECO:0000256" key="1">
    <source>
        <dbReference type="SAM" id="MobiDB-lite"/>
    </source>
</evidence>
<dbReference type="HOGENOM" id="CLU_1453455_0_0_11"/>
<feature type="region of interest" description="Disordered" evidence="1">
    <location>
        <begin position="62"/>
        <end position="104"/>
    </location>
</feature>
<dbReference type="EMBL" id="CP001819">
    <property type="protein sequence ID" value="ACZ22444.1"/>
    <property type="molecule type" value="Genomic_DNA"/>
</dbReference>
<keyword evidence="3" id="KW-1185">Reference proteome</keyword>
<reference evidence="2 3" key="1">
    <citation type="journal article" date="2009" name="Stand. Genomic Sci.">
        <title>Complete genome sequence of Sanguibacter keddieii type strain (ST-74).</title>
        <authorList>
            <person name="Ivanova N."/>
            <person name="Sikorski J."/>
            <person name="Sims D."/>
            <person name="Brettin T."/>
            <person name="Detter J.C."/>
            <person name="Han C."/>
            <person name="Lapidus A."/>
            <person name="Copeland A."/>
            <person name="Glavina Del Rio T."/>
            <person name="Nolan M."/>
            <person name="Chen F."/>
            <person name="Lucas S."/>
            <person name="Tice H."/>
            <person name="Cheng J.F."/>
            <person name="Bruce D."/>
            <person name="Goodwin L."/>
            <person name="Pitluck S."/>
            <person name="Pati A."/>
            <person name="Mavromatis K."/>
            <person name="Chen A."/>
            <person name="Palaniappan K."/>
            <person name="D'haeseleer P."/>
            <person name="Chain P."/>
            <person name="Bristow J."/>
            <person name="Eisen J.A."/>
            <person name="Markowitz V."/>
            <person name="Hugenholtz P."/>
            <person name="Goker M."/>
            <person name="Pukall R."/>
            <person name="Klenk H.P."/>
            <person name="Kyrpides N.C."/>
        </authorList>
    </citation>
    <scope>NUCLEOTIDE SEQUENCE [LARGE SCALE GENOMIC DNA]</scope>
    <source>
        <strain evidence="3">ATCC 51767 / DSM 10542 / NCFB 3025 / ST-74</strain>
    </source>
</reference>
<dbReference type="STRING" id="446469.Sked_25400"/>
<gene>
    <name evidence="2" type="ordered locus">Sked_25400</name>
</gene>
<proteinExistence type="predicted"/>
<sequence>MKSPRDASMVVAAVATAVLVVGLASVTSGGAVSNLARSSDAETTLQVSTDEIAPADVLSSDSLAAEATPEAEKVAPSPSPSVDPDATVEATGSELSASDVVTPSDVHTSRVDAQALADQVGEETGRTVVLVFQEESRDGRAVTWTHTEIPGRAPFVASDEAVLVSRVTDWIADQRDPDSFELIVDE</sequence>
<dbReference type="AlphaFoldDB" id="D1BK35"/>
<dbReference type="RefSeq" id="WP_012867513.1">
    <property type="nucleotide sequence ID" value="NC_013521.1"/>
</dbReference>
<name>D1BK35_SANKS</name>
<feature type="compositionally biased region" description="Low complexity" evidence="1">
    <location>
        <begin position="74"/>
        <end position="85"/>
    </location>
</feature>
<evidence type="ECO:0000313" key="2">
    <source>
        <dbReference type="EMBL" id="ACZ22444.1"/>
    </source>
</evidence>
<dbReference type="Proteomes" id="UP000000322">
    <property type="component" value="Chromosome"/>
</dbReference>
<organism evidence="2 3">
    <name type="scientific">Sanguibacter keddieii (strain ATCC 51767 / DSM 10542 / NCFB 3025 / ST-74)</name>
    <dbReference type="NCBI Taxonomy" id="446469"/>
    <lineage>
        <taxon>Bacteria</taxon>
        <taxon>Bacillati</taxon>
        <taxon>Actinomycetota</taxon>
        <taxon>Actinomycetes</taxon>
        <taxon>Micrococcales</taxon>
        <taxon>Sanguibacteraceae</taxon>
        <taxon>Sanguibacter</taxon>
    </lineage>
</organism>
<dbReference type="OrthoDB" id="9877964at2"/>
<dbReference type="KEGG" id="ske:Sked_25400"/>
<protein>
    <submittedName>
        <fullName evidence="2">Uncharacterized protein</fullName>
    </submittedName>
</protein>
<evidence type="ECO:0000313" key="3">
    <source>
        <dbReference type="Proteomes" id="UP000000322"/>
    </source>
</evidence>
<accession>D1BK35</accession>